<reference evidence="2" key="2">
    <citation type="submission" date="2025-09" db="UniProtKB">
        <authorList>
            <consortium name="Ensembl"/>
        </authorList>
    </citation>
    <scope>IDENTIFICATION</scope>
</reference>
<reference evidence="2" key="1">
    <citation type="submission" date="2025-08" db="UniProtKB">
        <authorList>
            <consortium name="Ensembl"/>
        </authorList>
    </citation>
    <scope>IDENTIFICATION</scope>
</reference>
<proteinExistence type="predicted"/>
<dbReference type="Gene3D" id="3.40.50.150">
    <property type="entry name" value="Vaccinia Virus protein VP39"/>
    <property type="match status" value="1"/>
</dbReference>
<dbReference type="Ensembl" id="ENSCLMT00005008611.1">
    <property type="protein sequence ID" value="ENSCLMP00005008006.1"/>
    <property type="gene ID" value="ENSCLMG00005004414.1"/>
</dbReference>
<dbReference type="SUPFAM" id="SSF53335">
    <property type="entry name" value="S-adenosyl-L-methionine-dependent methyltransferases"/>
    <property type="match status" value="1"/>
</dbReference>
<dbReference type="InterPro" id="IPR025714">
    <property type="entry name" value="Methyltranfer_dom"/>
</dbReference>
<sequence length="203" mass="22369">MSGGSRTVDDVKSFLKSCQGANSQEWMKFYDGWAESYEQVSGEAPMVELGFKHFVGVDGSQGMLDQAAKTGLYKELKLALLGTEPLPAQTGAFDVVIIVGALDPGFAPVSVVRELCHAAKPGGLVCMSRGDHRGAAGLDYKKDLERELQLMQEEGLWSPVGLKHTDRYMEDPHLNTQRVQELQQDQRFISGTAYLYKKALIKI</sequence>
<evidence type="ECO:0000259" key="1">
    <source>
        <dbReference type="Pfam" id="PF13847"/>
    </source>
</evidence>
<dbReference type="GeneTree" id="ENSGT00530000063975"/>
<organism evidence="2 3">
    <name type="scientific">Cyclopterus lumpus</name>
    <name type="common">Lumpsucker</name>
    <dbReference type="NCBI Taxonomy" id="8103"/>
    <lineage>
        <taxon>Eukaryota</taxon>
        <taxon>Metazoa</taxon>
        <taxon>Chordata</taxon>
        <taxon>Craniata</taxon>
        <taxon>Vertebrata</taxon>
        <taxon>Euteleostomi</taxon>
        <taxon>Actinopterygii</taxon>
        <taxon>Neopterygii</taxon>
        <taxon>Teleostei</taxon>
        <taxon>Neoteleostei</taxon>
        <taxon>Acanthomorphata</taxon>
        <taxon>Eupercaria</taxon>
        <taxon>Perciformes</taxon>
        <taxon>Cottioidei</taxon>
        <taxon>Cottales</taxon>
        <taxon>Cyclopteridae</taxon>
        <taxon>Cyclopterus</taxon>
    </lineage>
</organism>
<name>A0A8C2WRB1_CYCLU</name>
<evidence type="ECO:0000313" key="3">
    <source>
        <dbReference type="Proteomes" id="UP000694565"/>
    </source>
</evidence>
<keyword evidence="3" id="KW-1185">Reference proteome</keyword>
<dbReference type="InterPro" id="IPR029063">
    <property type="entry name" value="SAM-dependent_MTases_sf"/>
</dbReference>
<accession>A0A8C2WRB1</accession>
<dbReference type="Pfam" id="PF13847">
    <property type="entry name" value="Methyltransf_31"/>
    <property type="match status" value="1"/>
</dbReference>
<evidence type="ECO:0000313" key="2">
    <source>
        <dbReference type="Ensembl" id="ENSCLMP00005008006.1"/>
    </source>
</evidence>
<dbReference type="Proteomes" id="UP000694565">
    <property type="component" value="Unplaced"/>
</dbReference>
<dbReference type="AlphaFoldDB" id="A0A8C2WRB1"/>
<protein>
    <recommendedName>
        <fullName evidence="1">Methyltransferase domain-containing protein</fullName>
    </recommendedName>
</protein>
<feature type="domain" description="Methyltransferase" evidence="1">
    <location>
        <begin position="52"/>
        <end position="148"/>
    </location>
</feature>